<evidence type="ECO:0000313" key="1">
    <source>
        <dbReference type="EMBL" id="CRK85015.1"/>
    </source>
</evidence>
<dbReference type="OrthoDB" id="1730007at2"/>
<protein>
    <submittedName>
        <fullName evidence="1">YhbF</fullName>
    </submittedName>
</protein>
<name>A0A0U1P400_9BACI</name>
<dbReference type="RefSeq" id="WP_090639569.1">
    <property type="nucleotide sequence ID" value="NZ_CVRB01000006.1"/>
</dbReference>
<dbReference type="STRING" id="1499688.BN000_05074"/>
<accession>A0A0U1P400</accession>
<dbReference type="Proteomes" id="UP000199087">
    <property type="component" value="Unassembled WGS sequence"/>
</dbReference>
<sequence length="218" mass="24097">MKEGKIWTVTRAKVKGIKADCETLHVLGAVTFKQDVQVQRVAVFGQASFHGIVIADQLDNKGVCFIKDTCEIQNVKNMGHLQLKAGRVINVESSGYLKVVQKLESECLTVNGALSGREIMAKEFHCCLSANSSIQKLIADKIIVERARGTFSLLKKKLKCERIVGKTLSLSYTEANEVEGDEVFIGPSCSIHTLRYTKNYTIDPVSTVQHIIKIGEDI</sequence>
<evidence type="ECO:0000313" key="2">
    <source>
        <dbReference type="Proteomes" id="UP000199087"/>
    </source>
</evidence>
<dbReference type="EMBL" id="CVRB01000006">
    <property type="protein sequence ID" value="CRK85015.1"/>
    <property type="molecule type" value="Genomic_DNA"/>
</dbReference>
<proteinExistence type="predicted"/>
<keyword evidence="2" id="KW-1185">Reference proteome</keyword>
<organism evidence="1 2">
    <name type="scientific">Neobacillus massiliamazoniensis</name>
    <dbReference type="NCBI Taxonomy" id="1499688"/>
    <lineage>
        <taxon>Bacteria</taxon>
        <taxon>Bacillati</taxon>
        <taxon>Bacillota</taxon>
        <taxon>Bacilli</taxon>
        <taxon>Bacillales</taxon>
        <taxon>Bacillaceae</taxon>
        <taxon>Neobacillus</taxon>
    </lineage>
</organism>
<gene>
    <name evidence="1" type="ORF">BN000_05074</name>
</gene>
<reference evidence="2" key="1">
    <citation type="submission" date="2015-05" db="EMBL/GenBank/DDBJ databases">
        <authorList>
            <person name="Urmite Genomes"/>
        </authorList>
    </citation>
    <scope>NUCLEOTIDE SEQUENCE [LARGE SCALE GENOMIC DNA]</scope>
    <source>
        <strain evidence="2">LF1</strain>
    </source>
</reference>
<dbReference type="AlphaFoldDB" id="A0A0U1P400"/>